<organism evidence="5 6">
    <name type="scientific">Pelodictyon phaeoclathratiforme (strain DSM 5477 / BU-1)</name>
    <dbReference type="NCBI Taxonomy" id="324925"/>
    <lineage>
        <taxon>Bacteria</taxon>
        <taxon>Pseudomonadati</taxon>
        <taxon>Chlorobiota</taxon>
        <taxon>Chlorobiia</taxon>
        <taxon>Chlorobiales</taxon>
        <taxon>Chlorobiaceae</taxon>
        <taxon>Chlorobium/Pelodictyon group</taxon>
        <taxon>Pelodictyon</taxon>
    </lineage>
</organism>
<dbReference type="AlphaFoldDB" id="B4SFI7"/>
<dbReference type="InterPro" id="IPR003251">
    <property type="entry name" value="Rr_diiron-bd_dom"/>
</dbReference>
<evidence type="ECO:0000313" key="6">
    <source>
        <dbReference type="Proteomes" id="UP000002724"/>
    </source>
</evidence>
<name>B4SFI7_PELPB</name>
<keyword evidence="6" id="KW-1185">Reference proteome</keyword>
<dbReference type="PANTHER" id="PTHR33746:SF4">
    <property type="entry name" value="RUBRERYTHRIN"/>
    <property type="match status" value="1"/>
</dbReference>
<dbReference type="eggNOG" id="COG1592">
    <property type="taxonomic scope" value="Bacteria"/>
</dbReference>
<feature type="domain" description="Ferritin-like diiron" evidence="4">
    <location>
        <begin position="1"/>
        <end position="127"/>
    </location>
</feature>
<dbReference type="PROSITE" id="PS50903">
    <property type="entry name" value="RUBREDOXIN_LIKE"/>
    <property type="match status" value="1"/>
</dbReference>
<evidence type="ECO:0000259" key="4">
    <source>
        <dbReference type="PROSITE" id="PS50905"/>
    </source>
</evidence>
<protein>
    <submittedName>
        <fullName evidence="5">Rubrerythrin</fullName>
    </submittedName>
</protein>
<dbReference type="GO" id="GO:0005506">
    <property type="term" value="F:iron ion binding"/>
    <property type="evidence" value="ECO:0007669"/>
    <property type="project" value="InterPro"/>
</dbReference>
<proteinExistence type="predicted"/>
<dbReference type="Proteomes" id="UP000002724">
    <property type="component" value="Chromosome"/>
</dbReference>
<dbReference type="SUPFAM" id="SSF47240">
    <property type="entry name" value="Ferritin-like"/>
    <property type="match status" value="1"/>
</dbReference>
<gene>
    <name evidence="5" type="ordered locus">Ppha_0955</name>
</gene>
<dbReference type="CDD" id="cd01041">
    <property type="entry name" value="Rubrerythrin"/>
    <property type="match status" value="1"/>
</dbReference>
<evidence type="ECO:0000256" key="2">
    <source>
        <dbReference type="ARBA" id="ARBA00022982"/>
    </source>
</evidence>
<dbReference type="RefSeq" id="WP_012507737.1">
    <property type="nucleotide sequence ID" value="NC_011060.1"/>
</dbReference>
<dbReference type="InterPro" id="IPR048574">
    <property type="entry name" value="RUBY_RBDX"/>
</dbReference>
<dbReference type="Gene3D" id="1.20.1260.10">
    <property type="match status" value="1"/>
</dbReference>
<dbReference type="OrthoDB" id="9799749at2"/>
<dbReference type="InterPro" id="IPR024934">
    <property type="entry name" value="Rubredoxin-like_dom"/>
</dbReference>
<dbReference type="InterPro" id="IPR052753">
    <property type="entry name" value="Rbr2/Nigerythrin"/>
</dbReference>
<reference evidence="5 6" key="1">
    <citation type="submission" date="2008-06" db="EMBL/GenBank/DDBJ databases">
        <title>Complete sequence of Pelodictyon phaeoclathratiforme BU-1.</title>
        <authorList>
            <consortium name="US DOE Joint Genome Institute"/>
            <person name="Lucas S."/>
            <person name="Copeland A."/>
            <person name="Lapidus A."/>
            <person name="Glavina del Rio T."/>
            <person name="Dalin E."/>
            <person name="Tice H."/>
            <person name="Bruce D."/>
            <person name="Goodwin L."/>
            <person name="Pitluck S."/>
            <person name="Schmutz J."/>
            <person name="Larimer F."/>
            <person name="Land M."/>
            <person name="Hauser L."/>
            <person name="Kyrpides N."/>
            <person name="Mikhailova N."/>
            <person name="Liu Z."/>
            <person name="Li T."/>
            <person name="Zhao F."/>
            <person name="Overmann J."/>
            <person name="Bryant D.A."/>
            <person name="Richardson P."/>
        </authorList>
    </citation>
    <scope>NUCLEOTIDE SEQUENCE [LARGE SCALE GENOMIC DNA]</scope>
    <source>
        <strain evidence="6">DSM 5477 / BU-1</strain>
    </source>
</reference>
<dbReference type="Gene3D" id="2.20.28.10">
    <property type="match status" value="1"/>
</dbReference>
<accession>B4SFI7</accession>
<keyword evidence="1" id="KW-0813">Transport</keyword>
<sequence>MATNENLQNAFAGESQANRKYLAFAKKAEEEGMPQVAKLFRAAAEAETVHALAHLRVIGGIKSTAENLQEAIEGEEFEFTEMYPNYLAEAQQEGNKPAEFSIKNALAVEEIHHGLYSKALEAVNGGKDLPAAKIYICPVCGNTVENSIPDTCPICNVPGSKFIEIG</sequence>
<dbReference type="EMBL" id="CP001110">
    <property type="protein sequence ID" value="ACF43242.1"/>
    <property type="molecule type" value="Genomic_DNA"/>
</dbReference>
<dbReference type="PROSITE" id="PS50905">
    <property type="entry name" value="FERRITIN_LIKE"/>
    <property type="match status" value="1"/>
</dbReference>
<dbReference type="HOGENOM" id="CLU_095256_1_0_10"/>
<evidence type="ECO:0000313" key="5">
    <source>
        <dbReference type="EMBL" id="ACF43242.1"/>
    </source>
</evidence>
<dbReference type="InterPro" id="IPR012347">
    <property type="entry name" value="Ferritin-like"/>
</dbReference>
<dbReference type="InterPro" id="IPR009040">
    <property type="entry name" value="Ferritin-like_diiron"/>
</dbReference>
<evidence type="ECO:0000256" key="1">
    <source>
        <dbReference type="ARBA" id="ARBA00022448"/>
    </source>
</evidence>
<dbReference type="InterPro" id="IPR009078">
    <property type="entry name" value="Ferritin-like_SF"/>
</dbReference>
<dbReference type="KEGG" id="pph:Ppha_0955"/>
<dbReference type="Pfam" id="PF02915">
    <property type="entry name" value="Rubrerythrin"/>
    <property type="match status" value="1"/>
</dbReference>
<feature type="domain" description="Rubredoxin-like" evidence="3">
    <location>
        <begin position="132"/>
        <end position="165"/>
    </location>
</feature>
<dbReference type="SUPFAM" id="SSF57802">
    <property type="entry name" value="Rubredoxin-like"/>
    <property type="match status" value="1"/>
</dbReference>
<evidence type="ECO:0000259" key="3">
    <source>
        <dbReference type="PROSITE" id="PS50903"/>
    </source>
</evidence>
<keyword evidence="2" id="KW-0249">Electron transport</keyword>
<dbReference type="PANTHER" id="PTHR33746">
    <property type="entry name" value="RUBRERYTHRIN"/>
    <property type="match status" value="1"/>
</dbReference>
<dbReference type="GO" id="GO:0016491">
    <property type="term" value="F:oxidoreductase activity"/>
    <property type="evidence" value="ECO:0007669"/>
    <property type="project" value="InterPro"/>
</dbReference>
<dbReference type="Pfam" id="PF21349">
    <property type="entry name" value="RUBY_RBDX"/>
    <property type="match status" value="1"/>
</dbReference>